<name>A0ABS7Q8S4_9ACTN</name>
<comment type="caution">
    <text evidence="3">The sequence shown here is derived from an EMBL/GenBank/DDBJ whole genome shotgun (WGS) entry which is preliminary data.</text>
</comment>
<keyword evidence="4" id="KW-1185">Reference proteome</keyword>
<proteinExistence type="predicted"/>
<evidence type="ECO:0000256" key="2">
    <source>
        <dbReference type="SAM" id="SignalP"/>
    </source>
</evidence>
<gene>
    <name evidence="3" type="ORF">K7862_14475</name>
</gene>
<feature type="chain" id="PRO_5047527832" description="PE-PGRS family protein" evidence="2">
    <location>
        <begin position="25"/>
        <end position="211"/>
    </location>
</feature>
<evidence type="ECO:0000256" key="1">
    <source>
        <dbReference type="SAM" id="MobiDB-lite"/>
    </source>
</evidence>
<evidence type="ECO:0008006" key="5">
    <source>
        <dbReference type="Google" id="ProtNLM"/>
    </source>
</evidence>
<feature type="compositionally biased region" description="Low complexity" evidence="1">
    <location>
        <begin position="76"/>
        <end position="93"/>
    </location>
</feature>
<feature type="region of interest" description="Disordered" evidence="1">
    <location>
        <begin position="138"/>
        <end position="211"/>
    </location>
</feature>
<feature type="compositionally biased region" description="Low complexity" evidence="1">
    <location>
        <begin position="202"/>
        <end position="211"/>
    </location>
</feature>
<evidence type="ECO:0000313" key="3">
    <source>
        <dbReference type="EMBL" id="MBY8878835.1"/>
    </source>
</evidence>
<reference evidence="3 4" key="1">
    <citation type="submission" date="2021-08" db="EMBL/GenBank/DDBJ databases">
        <title>WGS of actinomycetes from Thailand.</title>
        <authorList>
            <person name="Thawai C."/>
        </authorList>
    </citation>
    <scope>NUCLEOTIDE SEQUENCE [LARGE SCALE GENOMIC DNA]</scope>
    <source>
        <strain evidence="3 4">PLK6-54</strain>
    </source>
</reference>
<organism evidence="3 4">
    <name type="scientific">Actinacidiphila acidipaludis</name>
    <dbReference type="NCBI Taxonomy" id="2873382"/>
    <lineage>
        <taxon>Bacteria</taxon>
        <taxon>Bacillati</taxon>
        <taxon>Actinomycetota</taxon>
        <taxon>Actinomycetes</taxon>
        <taxon>Kitasatosporales</taxon>
        <taxon>Streptomycetaceae</taxon>
        <taxon>Actinacidiphila</taxon>
    </lineage>
</organism>
<accession>A0ABS7Q8S4</accession>
<keyword evidence="2" id="KW-0732">Signal</keyword>
<feature type="region of interest" description="Disordered" evidence="1">
    <location>
        <begin position="75"/>
        <end position="111"/>
    </location>
</feature>
<dbReference type="EMBL" id="JAINZZ010000014">
    <property type="protein sequence ID" value="MBY8878835.1"/>
    <property type="molecule type" value="Genomic_DNA"/>
</dbReference>
<evidence type="ECO:0000313" key="4">
    <source>
        <dbReference type="Proteomes" id="UP000778578"/>
    </source>
</evidence>
<protein>
    <recommendedName>
        <fullName evidence="5">PE-PGRS family protein</fullName>
    </recommendedName>
</protein>
<feature type="compositionally biased region" description="Low complexity" evidence="1">
    <location>
        <begin position="101"/>
        <end position="111"/>
    </location>
</feature>
<feature type="signal peptide" evidence="2">
    <location>
        <begin position="1"/>
        <end position="24"/>
    </location>
</feature>
<dbReference type="Proteomes" id="UP000778578">
    <property type="component" value="Unassembled WGS sequence"/>
</dbReference>
<dbReference type="RefSeq" id="WP_222962969.1">
    <property type="nucleotide sequence ID" value="NZ_JAINZZ010000014.1"/>
</dbReference>
<sequence>MKKNRMVVGAVLTAGLGLSGVVAASSSGAATPAPTASTASTAGASSATAQLPAQNGKPASGPIVVCAFVRDPAGVRPGKPGKAARPAKPGAPGTALPFPAPGEGLPLPKPGGKPARITVEVAGGKVYVNGKEVKGAKLNKGCPKPPALPPAGKGKGGRVVIVTRGTGGTGARTVRVPGVPGLPGGKDAGGVSVRGVPGGAEAGLTTGTLPG</sequence>